<dbReference type="FunFam" id="1.10.510.10:FF:002183">
    <property type="entry name" value="Uncharacterized protein"/>
    <property type="match status" value="1"/>
</dbReference>
<dbReference type="GO" id="GO:0010506">
    <property type="term" value="P:regulation of autophagy"/>
    <property type="evidence" value="ECO:0007669"/>
    <property type="project" value="InterPro"/>
</dbReference>
<sequence>MLENNQMNALLKLVPCMLIALFTDYYSYTRNLYGDSDNSLLCNMLYTYGFLSLIFTPFSWYGFSYILECIPDNKYAEIFKMPKIVDNYVLERKIGKGQFGDVFKGYNKLNNQDIAIKCVNRASLKGKFHELLENEIKVLRTCNNDNIIKLYDIKKTANNFYLMIEYCNEGDLMQYLKEKKYLPQEEAIEYFIQILNGFKTLVKNKIMHRDFKLANILKHDGNIKIADFGFSKLLGNDNMASTMLGSPLNMAPEVLNGQDYTNKADIWSIGTVFYELLFGKPPYTASNMIDLIKNIQNKPLEIPRKINNIEPLIEDILRKMLIVDPRKRIEWEDLFSHKINNYMEDKLKKELEDTLHCDGSLSMNMSRFYIKANKVIDHPSEIQKKQELNQYAANVAKTGKDQGQYTGQFYKRKTERDESQYNNNNNENENKQEERKQTDNEDVSTEESIREKEIRIRKRNANRILHERNIYVFLASVAEDAMNNTSLKYSDIIGFLLVKKLLQLVDFLATKMTQKSNIYNLEFWDQFVSSKDFKDIFVYIEKEYDVFRLYFQSMYERLSGNSKIKNIPLDEETKQCLSSNINQNIDKVLKKFLKEYVHELVQSILSQVQQKKDPESLRQQWTHADRILDCLKMEEIFKFEDSKNKQIFNFKQYYDEDDRMEINQLVKKVEVKLGQIQ</sequence>
<dbReference type="GO" id="GO:0000407">
    <property type="term" value="C:phagophore assembly site"/>
    <property type="evidence" value="ECO:0007669"/>
    <property type="project" value="TreeGrafter"/>
</dbReference>
<keyword evidence="7" id="KW-1133">Transmembrane helix</keyword>
<keyword evidence="10" id="KW-1185">Reference proteome</keyword>
<keyword evidence="3 9" id="KW-0418">Kinase</keyword>
<dbReference type="OrthoDB" id="346907at2759"/>
<dbReference type="GO" id="GO:0005829">
    <property type="term" value="C:cytosol"/>
    <property type="evidence" value="ECO:0007669"/>
    <property type="project" value="TreeGrafter"/>
</dbReference>
<accession>A0A0V0R869</accession>
<keyword evidence="2 5" id="KW-0547">Nucleotide-binding</keyword>
<proteinExistence type="predicted"/>
<comment type="caution">
    <text evidence="9">The sequence shown here is derived from an EMBL/GenBank/DDBJ whole genome shotgun (WGS) entry which is preliminary data.</text>
</comment>
<evidence type="ECO:0000256" key="7">
    <source>
        <dbReference type="SAM" id="Phobius"/>
    </source>
</evidence>
<dbReference type="GO" id="GO:0004674">
    <property type="term" value="F:protein serine/threonine kinase activity"/>
    <property type="evidence" value="ECO:0007669"/>
    <property type="project" value="InterPro"/>
</dbReference>
<keyword evidence="1" id="KW-0808">Transferase</keyword>
<dbReference type="InterPro" id="IPR011009">
    <property type="entry name" value="Kinase-like_dom_sf"/>
</dbReference>
<dbReference type="GO" id="GO:0005524">
    <property type="term" value="F:ATP binding"/>
    <property type="evidence" value="ECO:0007669"/>
    <property type="project" value="UniProtKB-UniRule"/>
</dbReference>
<evidence type="ECO:0000256" key="3">
    <source>
        <dbReference type="ARBA" id="ARBA00022777"/>
    </source>
</evidence>
<dbReference type="PROSITE" id="PS50011">
    <property type="entry name" value="PROTEIN_KINASE_DOM"/>
    <property type="match status" value="1"/>
</dbReference>
<gene>
    <name evidence="9" type="ORF">PPERSA_08684</name>
</gene>
<evidence type="ECO:0000256" key="5">
    <source>
        <dbReference type="PROSITE-ProRule" id="PRU10141"/>
    </source>
</evidence>
<evidence type="ECO:0000259" key="8">
    <source>
        <dbReference type="PROSITE" id="PS50011"/>
    </source>
</evidence>
<evidence type="ECO:0000256" key="1">
    <source>
        <dbReference type="ARBA" id="ARBA00022679"/>
    </source>
</evidence>
<keyword evidence="7" id="KW-0472">Membrane</keyword>
<dbReference type="InterPro" id="IPR000719">
    <property type="entry name" value="Prot_kinase_dom"/>
</dbReference>
<protein>
    <submittedName>
        <fullName evidence="9">Protein kinase-like domain</fullName>
    </submittedName>
</protein>
<dbReference type="SUPFAM" id="SSF56112">
    <property type="entry name" value="Protein kinase-like (PK-like)"/>
    <property type="match status" value="1"/>
</dbReference>
<evidence type="ECO:0000313" key="10">
    <source>
        <dbReference type="Proteomes" id="UP000054937"/>
    </source>
</evidence>
<dbReference type="GO" id="GO:0016020">
    <property type="term" value="C:membrane"/>
    <property type="evidence" value="ECO:0007669"/>
    <property type="project" value="TreeGrafter"/>
</dbReference>
<dbReference type="Gene3D" id="1.10.510.10">
    <property type="entry name" value="Transferase(Phosphotransferase) domain 1"/>
    <property type="match status" value="1"/>
</dbReference>
<evidence type="ECO:0000256" key="6">
    <source>
        <dbReference type="SAM" id="MobiDB-lite"/>
    </source>
</evidence>
<feature type="compositionally biased region" description="Basic and acidic residues" evidence="6">
    <location>
        <begin position="428"/>
        <end position="439"/>
    </location>
</feature>
<keyword evidence="4 5" id="KW-0067">ATP-binding</keyword>
<dbReference type="PROSITE" id="PS00107">
    <property type="entry name" value="PROTEIN_KINASE_ATP"/>
    <property type="match status" value="1"/>
</dbReference>
<dbReference type="InterPro" id="IPR045269">
    <property type="entry name" value="Atg1-like"/>
</dbReference>
<dbReference type="InParanoid" id="A0A0V0R869"/>
<dbReference type="EMBL" id="LDAU01000024">
    <property type="protein sequence ID" value="KRX10689.1"/>
    <property type="molecule type" value="Genomic_DNA"/>
</dbReference>
<dbReference type="Pfam" id="PF00069">
    <property type="entry name" value="Pkinase"/>
    <property type="match status" value="1"/>
</dbReference>
<dbReference type="OMA" id="PVQDIGN"/>
<dbReference type="InterPro" id="IPR017441">
    <property type="entry name" value="Protein_kinase_ATP_BS"/>
</dbReference>
<evidence type="ECO:0000256" key="4">
    <source>
        <dbReference type="ARBA" id="ARBA00022840"/>
    </source>
</evidence>
<dbReference type="GO" id="GO:0000045">
    <property type="term" value="P:autophagosome assembly"/>
    <property type="evidence" value="ECO:0007669"/>
    <property type="project" value="TreeGrafter"/>
</dbReference>
<keyword evidence="7" id="KW-0812">Transmembrane</keyword>
<dbReference type="PANTHER" id="PTHR24348">
    <property type="entry name" value="SERINE/THREONINE-PROTEIN KINASE UNC-51-RELATED"/>
    <property type="match status" value="1"/>
</dbReference>
<reference evidence="9 10" key="1">
    <citation type="journal article" date="2015" name="Sci. Rep.">
        <title>Genome of the facultative scuticociliatosis pathogen Pseudocohnilembus persalinus provides insight into its virulence through horizontal gene transfer.</title>
        <authorList>
            <person name="Xiong J."/>
            <person name="Wang G."/>
            <person name="Cheng J."/>
            <person name="Tian M."/>
            <person name="Pan X."/>
            <person name="Warren A."/>
            <person name="Jiang C."/>
            <person name="Yuan D."/>
            <person name="Miao W."/>
        </authorList>
    </citation>
    <scope>NUCLEOTIDE SEQUENCE [LARGE SCALE GENOMIC DNA]</scope>
    <source>
        <strain evidence="9">36N120E</strain>
    </source>
</reference>
<dbReference type="Proteomes" id="UP000054937">
    <property type="component" value="Unassembled WGS sequence"/>
</dbReference>
<dbReference type="GO" id="GO:0005776">
    <property type="term" value="C:autophagosome"/>
    <property type="evidence" value="ECO:0007669"/>
    <property type="project" value="TreeGrafter"/>
</dbReference>
<evidence type="ECO:0000256" key="2">
    <source>
        <dbReference type="ARBA" id="ARBA00022741"/>
    </source>
</evidence>
<dbReference type="PANTHER" id="PTHR24348:SF22">
    <property type="entry name" value="NON-SPECIFIC SERINE_THREONINE PROTEIN KINASE"/>
    <property type="match status" value="1"/>
</dbReference>
<feature type="transmembrane region" description="Helical" evidence="7">
    <location>
        <begin position="40"/>
        <end position="63"/>
    </location>
</feature>
<name>A0A0V0R869_PSEPJ</name>
<organism evidence="9 10">
    <name type="scientific">Pseudocohnilembus persalinus</name>
    <name type="common">Ciliate</name>
    <dbReference type="NCBI Taxonomy" id="266149"/>
    <lineage>
        <taxon>Eukaryota</taxon>
        <taxon>Sar</taxon>
        <taxon>Alveolata</taxon>
        <taxon>Ciliophora</taxon>
        <taxon>Intramacronucleata</taxon>
        <taxon>Oligohymenophorea</taxon>
        <taxon>Scuticociliatia</taxon>
        <taxon>Philasterida</taxon>
        <taxon>Pseudocohnilembidae</taxon>
        <taxon>Pseudocohnilembus</taxon>
    </lineage>
</organism>
<feature type="region of interest" description="Disordered" evidence="6">
    <location>
        <begin position="412"/>
        <end position="450"/>
    </location>
</feature>
<feature type="domain" description="Protein kinase" evidence="8">
    <location>
        <begin position="88"/>
        <end position="340"/>
    </location>
</feature>
<dbReference type="AlphaFoldDB" id="A0A0V0R869"/>
<feature type="binding site" evidence="5">
    <location>
        <position position="117"/>
    </location>
    <ligand>
        <name>ATP</name>
        <dbReference type="ChEBI" id="CHEBI:30616"/>
    </ligand>
</feature>
<evidence type="ECO:0000313" key="9">
    <source>
        <dbReference type="EMBL" id="KRX10689.1"/>
    </source>
</evidence>